<sequence>MTAVNLPLKNNSPPSFSAHSSWCFPRYSNHLPSVQFHFPIDGIESSRKIGHPGGIFLAFQRHKTTDT</sequence>
<comment type="caution">
    <text evidence="1">The sequence shown here is derived from an EMBL/GenBank/DDBJ whole genome shotgun (WGS) entry which is preliminary data.</text>
</comment>
<evidence type="ECO:0000313" key="2">
    <source>
        <dbReference type="Proteomes" id="UP000322873"/>
    </source>
</evidence>
<evidence type="ECO:0000313" key="1">
    <source>
        <dbReference type="EMBL" id="KAA8575469.1"/>
    </source>
</evidence>
<name>A0A5M9K4V4_MONFR</name>
<organism evidence="1 2">
    <name type="scientific">Monilinia fructicola</name>
    <name type="common">Brown rot fungus</name>
    <name type="synonym">Ciboria fructicola</name>
    <dbReference type="NCBI Taxonomy" id="38448"/>
    <lineage>
        <taxon>Eukaryota</taxon>
        <taxon>Fungi</taxon>
        <taxon>Dikarya</taxon>
        <taxon>Ascomycota</taxon>
        <taxon>Pezizomycotina</taxon>
        <taxon>Leotiomycetes</taxon>
        <taxon>Helotiales</taxon>
        <taxon>Sclerotiniaceae</taxon>
        <taxon>Monilinia</taxon>
    </lineage>
</organism>
<gene>
    <name evidence="1" type="ORF">EYC84_004623</name>
</gene>
<reference evidence="1 2" key="1">
    <citation type="submission" date="2019-06" db="EMBL/GenBank/DDBJ databases">
        <title>Genome Sequence of the Brown Rot Fungal Pathogen Monilinia fructicola.</title>
        <authorList>
            <person name="De Miccolis Angelini R.M."/>
            <person name="Landi L."/>
            <person name="Abate D."/>
            <person name="Pollastro S."/>
            <person name="Romanazzi G."/>
            <person name="Faretra F."/>
        </authorList>
    </citation>
    <scope>NUCLEOTIDE SEQUENCE [LARGE SCALE GENOMIC DNA]</scope>
    <source>
        <strain evidence="1 2">Mfrc123</strain>
    </source>
</reference>
<dbReference type="EMBL" id="VICG01000002">
    <property type="protein sequence ID" value="KAA8575469.1"/>
    <property type="molecule type" value="Genomic_DNA"/>
</dbReference>
<keyword evidence="2" id="KW-1185">Reference proteome</keyword>
<proteinExistence type="predicted"/>
<protein>
    <submittedName>
        <fullName evidence="1">Uncharacterized protein</fullName>
    </submittedName>
</protein>
<dbReference type="Proteomes" id="UP000322873">
    <property type="component" value="Unassembled WGS sequence"/>
</dbReference>
<accession>A0A5M9K4V4</accession>
<dbReference type="AlphaFoldDB" id="A0A5M9K4V4"/>